<dbReference type="Proteomes" id="UP000027395">
    <property type="component" value="Chromosome"/>
</dbReference>
<keyword evidence="1 2" id="KW-0560">Oxidoreductase</keyword>
<sequence>MLTQDQPLTETVFLAKLNEIIESNHLLKHPFYQMWTEGKLTLTMLQEYAQEYYLHVHNFPTYVSATHAACDDINIRKMLLENLIEEERGSAHHPELWLQFAEGLGVERSAVLDRQPLNKTQESVKILKKLSRSEEAEKGLAALYAYESQFPEVSTTKIAGLEEFYGIKEESALSFFKVHEKADEIHSQMTRKALLQLCQTTEQQRAALDSVQTAVDAFNLLLDGVYEEYCQN</sequence>
<reference evidence="2 3" key="1">
    <citation type="journal article" date="2014" name="Appl. Environ. Microbiol.">
        <title>Elucidation of insertion elements encoded on plasmids and in vitro construction of shuttle vectors from the toxic cyanobacterium Planktothrix.</title>
        <authorList>
            <person name="Christiansen G."/>
            <person name="Goesmann A."/>
            <person name="Kurmayer R."/>
        </authorList>
    </citation>
    <scope>NUCLEOTIDE SEQUENCE [LARGE SCALE GENOMIC DNA]</scope>
    <source>
        <strain evidence="2 3">NIVA-CYA 126/8</strain>
    </source>
</reference>
<accession>A0A073CH44</accession>
<name>A0A073CH44_PLAA1</name>
<dbReference type="STRING" id="388467.A19Y_2301"/>
<dbReference type="HOGENOM" id="CLU_088144_0_0_3"/>
<dbReference type="NCBIfam" id="TIGR04305">
    <property type="entry name" value="fol_rel_CADD"/>
    <property type="match status" value="1"/>
</dbReference>
<dbReference type="PATRIC" id="fig|388467.6.peg.2247"/>
<dbReference type="InterPro" id="IPR016084">
    <property type="entry name" value="Haem_Oase-like_multi-hlx"/>
</dbReference>
<protein>
    <submittedName>
        <fullName evidence="2">Pyrroloquinoline-quinone synthase</fullName>
        <ecNumber evidence="2">1.3.3.11</ecNumber>
    </submittedName>
</protein>
<evidence type="ECO:0000313" key="3">
    <source>
        <dbReference type="Proteomes" id="UP000027395"/>
    </source>
</evidence>
<dbReference type="InterPro" id="IPR039068">
    <property type="entry name" value="PqqC-like"/>
</dbReference>
<proteinExistence type="predicted"/>
<dbReference type="SUPFAM" id="SSF48613">
    <property type="entry name" value="Heme oxygenase-like"/>
    <property type="match status" value="1"/>
</dbReference>
<evidence type="ECO:0000313" key="2">
    <source>
        <dbReference type="EMBL" id="KEI67232.1"/>
    </source>
</evidence>
<dbReference type="SMART" id="SM01236">
    <property type="entry name" value="Haem_oxygenase_2"/>
    <property type="match status" value="1"/>
</dbReference>
<gene>
    <name evidence="2" type="ORF">A19Y_2301</name>
</gene>
<organism evidence="2 3">
    <name type="scientific">Planktothrix agardhii (strain NIVA-CYA 126/8)</name>
    <dbReference type="NCBI Taxonomy" id="388467"/>
    <lineage>
        <taxon>Bacteria</taxon>
        <taxon>Bacillati</taxon>
        <taxon>Cyanobacteriota</taxon>
        <taxon>Cyanophyceae</taxon>
        <taxon>Oscillatoriophycideae</taxon>
        <taxon>Oscillatoriales</taxon>
        <taxon>Microcoleaceae</taxon>
        <taxon>Planktothrix</taxon>
    </lineage>
</organism>
<evidence type="ECO:0000256" key="1">
    <source>
        <dbReference type="ARBA" id="ARBA00023002"/>
    </source>
</evidence>
<dbReference type="PANTHER" id="PTHR40279">
    <property type="entry name" value="PQQC-LIKE PROTEIN"/>
    <property type="match status" value="1"/>
</dbReference>
<dbReference type="RefSeq" id="WP_026796510.1">
    <property type="nucleotide sequence ID" value="NZ_CM002803.1"/>
</dbReference>
<dbReference type="EC" id="1.3.3.11" evidence="2"/>
<dbReference type="eggNOG" id="COG5424">
    <property type="taxonomic scope" value="Bacteria"/>
</dbReference>
<dbReference type="EMBL" id="CM002803">
    <property type="protein sequence ID" value="KEI67232.1"/>
    <property type="molecule type" value="Genomic_DNA"/>
</dbReference>
<dbReference type="Pfam" id="PF14518">
    <property type="entry name" value="Haem_oxygenas_2"/>
    <property type="match status" value="1"/>
</dbReference>
<dbReference type="PANTHER" id="PTHR40279:SF3">
    <property type="entry name" value="4-AMINOBENZOATE SYNTHASE"/>
    <property type="match status" value="1"/>
</dbReference>
<keyword evidence="3" id="KW-1185">Reference proteome</keyword>
<dbReference type="GeneID" id="77289211"/>
<dbReference type="AlphaFoldDB" id="A0A073CH44"/>
<dbReference type="InterPro" id="IPR027572">
    <property type="entry name" value="Fol-rel_CADD"/>
</dbReference>
<dbReference type="GO" id="GO:0033732">
    <property type="term" value="F:pyrroloquinoline-quinone synthase activity"/>
    <property type="evidence" value="ECO:0007669"/>
    <property type="project" value="UniProtKB-EC"/>
</dbReference>
<dbReference type="Gene3D" id="1.20.910.10">
    <property type="entry name" value="Heme oxygenase-like"/>
    <property type="match status" value="1"/>
</dbReference>